<dbReference type="Proteomes" id="UP001465755">
    <property type="component" value="Unassembled WGS sequence"/>
</dbReference>
<protein>
    <submittedName>
        <fullName evidence="1">Uncharacterized protein</fullName>
    </submittedName>
</protein>
<keyword evidence="2" id="KW-1185">Reference proteome</keyword>
<gene>
    <name evidence="1" type="ORF">WJX73_004968</name>
</gene>
<accession>A0AAW1P1P9</accession>
<sequence length="73" mass="8220">MHADFASCLVYTSATLARARVDFGATCRPDLYIRLSTSCPRAVPPSSERHQLRKALRLRQPRFLTAYSGAVFF</sequence>
<proteinExistence type="predicted"/>
<name>A0AAW1P1P9_9CHLO</name>
<comment type="caution">
    <text evidence="1">The sequence shown here is derived from an EMBL/GenBank/DDBJ whole genome shotgun (WGS) entry which is preliminary data.</text>
</comment>
<organism evidence="1 2">
    <name type="scientific">Symbiochloris irregularis</name>
    <dbReference type="NCBI Taxonomy" id="706552"/>
    <lineage>
        <taxon>Eukaryota</taxon>
        <taxon>Viridiplantae</taxon>
        <taxon>Chlorophyta</taxon>
        <taxon>core chlorophytes</taxon>
        <taxon>Trebouxiophyceae</taxon>
        <taxon>Trebouxiales</taxon>
        <taxon>Trebouxiaceae</taxon>
        <taxon>Symbiochloris</taxon>
    </lineage>
</organism>
<dbReference type="EMBL" id="JALJOQ010000072">
    <property type="protein sequence ID" value="KAK9802037.1"/>
    <property type="molecule type" value="Genomic_DNA"/>
</dbReference>
<evidence type="ECO:0000313" key="1">
    <source>
        <dbReference type="EMBL" id="KAK9802037.1"/>
    </source>
</evidence>
<dbReference type="AlphaFoldDB" id="A0AAW1P1P9"/>
<reference evidence="1 2" key="1">
    <citation type="journal article" date="2024" name="Nat. Commun.">
        <title>Phylogenomics reveals the evolutionary origins of lichenization in chlorophyte algae.</title>
        <authorList>
            <person name="Puginier C."/>
            <person name="Libourel C."/>
            <person name="Otte J."/>
            <person name="Skaloud P."/>
            <person name="Haon M."/>
            <person name="Grisel S."/>
            <person name="Petersen M."/>
            <person name="Berrin J.G."/>
            <person name="Delaux P.M."/>
            <person name="Dal Grande F."/>
            <person name="Keller J."/>
        </authorList>
    </citation>
    <scope>NUCLEOTIDE SEQUENCE [LARGE SCALE GENOMIC DNA]</scope>
    <source>
        <strain evidence="1 2">SAG 2036</strain>
    </source>
</reference>
<evidence type="ECO:0000313" key="2">
    <source>
        <dbReference type="Proteomes" id="UP001465755"/>
    </source>
</evidence>